<dbReference type="Pfam" id="PF01074">
    <property type="entry name" value="Glyco_hydro_38N"/>
    <property type="match status" value="1"/>
</dbReference>
<dbReference type="GO" id="GO:0006013">
    <property type="term" value="P:mannose metabolic process"/>
    <property type="evidence" value="ECO:0007669"/>
    <property type="project" value="InterPro"/>
</dbReference>
<comment type="caution">
    <text evidence="3">The sequence shown here is derived from an EMBL/GenBank/DDBJ whole genome shotgun (WGS) entry which is preliminary data.</text>
</comment>
<dbReference type="Gene3D" id="3.20.110.10">
    <property type="entry name" value="Glycoside hydrolase 38, N terminal domain"/>
    <property type="match status" value="1"/>
</dbReference>
<dbReference type="OrthoDB" id="10261055at2759"/>
<dbReference type="VEuPathDB" id="VectorBase:LDEU012249"/>
<evidence type="ECO:0000313" key="3">
    <source>
        <dbReference type="EMBL" id="RWS19791.1"/>
    </source>
</evidence>
<dbReference type="GO" id="GO:0000139">
    <property type="term" value="C:Golgi membrane"/>
    <property type="evidence" value="ECO:0007669"/>
    <property type="project" value="TreeGrafter"/>
</dbReference>
<dbReference type="InterPro" id="IPR011330">
    <property type="entry name" value="Glyco_hydro/deAcase_b/a-brl"/>
</dbReference>
<proteinExistence type="predicted"/>
<dbReference type="GO" id="GO:0006491">
    <property type="term" value="P:N-glycan processing"/>
    <property type="evidence" value="ECO:0007669"/>
    <property type="project" value="TreeGrafter"/>
</dbReference>
<dbReference type="PANTHER" id="PTHR11607:SF3">
    <property type="entry name" value="LYSOSOMAL ALPHA-MANNOSIDASE"/>
    <property type="match status" value="1"/>
</dbReference>
<evidence type="ECO:0000259" key="2">
    <source>
        <dbReference type="Pfam" id="PF01074"/>
    </source>
</evidence>
<name>A0A443RWN6_9ACAR</name>
<keyword evidence="1" id="KW-0175">Coiled coil</keyword>
<dbReference type="InterPro" id="IPR000602">
    <property type="entry name" value="Glyco_hydro_38_N"/>
</dbReference>
<keyword evidence="4" id="KW-1185">Reference proteome</keyword>
<dbReference type="EMBL" id="NCKV01022662">
    <property type="protein sequence ID" value="RWS19791.1"/>
    <property type="molecule type" value="Genomic_DNA"/>
</dbReference>
<accession>A0A443RWN6</accession>
<dbReference type="Proteomes" id="UP000288716">
    <property type="component" value="Unassembled WGS sequence"/>
</dbReference>
<feature type="non-terminal residue" evidence="3">
    <location>
        <position position="283"/>
    </location>
</feature>
<reference evidence="3 4" key="1">
    <citation type="journal article" date="2018" name="Gigascience">
        <title>Genomes of trombidid mites reveal novel predicted allergens and laterally-transferred genes associated with secondary metabolism.</title>
        <authorList>
            <person name="Dong X."/>
            <person name="Chaisiri K."/>
            <person name="Xia D."/>
            <person name="Armstrong S.D."/>
            <person name="Fang Y."/>
            <person name="Donnelly M.J."/>
            <person name="Kadowaki T."/>
            <person name="McGarry J.W."/>
            <person name="Darby A.C."/>
            <person name="Makepeace B.L."/>
        </authorList>
    </citation>
    <scope>NUCLEOTIDE SEQUENCE [LARGE SCALE GENOMIC DNA]</scope>
    <source>
        <strain evidence="3">UoL-UT</strain>
    </source>
</reference>
<protein>
    <submittedName>
        <fullName evidence="3">Alpha-mannosidase 2-like protein</fullName>
    </submittedName>
</protein>
<gene>
    <name evidence="3" type="ORF">B4U80_07250</name>
</gene>
<dbReference type="PANTHER" id="PTHR11607">
    <property type="entry name" value="ALPHA-MANNOSIDASE"/>
    <property type="match status" value="1"/>
</dbReference>
<organism evidence="3 4">
    <name type="scientific">Leptotrombidium deliense</name>
    <dbReference type="NCBI Taxonomy" id="299467"/>
    <lineage>
        <taxon>Eukaryota</taxon>
        <taxon>Metazoa</taxon>
        <taxon>Ecdysozoa</taxon>
        <taxon>Arthropoda</taxon>
        <taxon>Chelicerata</taxon>
        <taxon>Arachnida</taxon>
        <taxon>Acari</taxon>
        <taxon>Acariformes</taxon>
        <taxon>Trombidiformes</taxon>
        <taxon>Prostigmata</taxon>
        <taxon>Anystina</taxon>
        <taxon>Parasitengona</taxon>
        <taxon>Trombiculoidea</taxon>
        <taxon>Trombiculidae</taxon>
        <taxon>Leptotrombidium</taxon>
    </lineage>
</organism>
<sequence length="283" mass="33147">MHVLKLRNLIQFLKIISFFLIRENIDYYSRKNQNPADGEIENKLQDLDDSLRANKEIQQKVKKRLKELQSSINKMNSHLHESVSTSLPLVLSACKKLNKSETDAEKIYKELKFDNPDGGAWKQGWNIEIDETRFAQQKLKVFVVPHSHNDPGWLKTFDRYFKDQTRHILDNMLIKLDQNSSMTFIWAEISYFAAWWDTLKNETDKEKVKLMLNKGQLEIVNGGWVMNDEANSHYSAIISQMVEGHQWLKHNLNYTPQHGWAIDPFGMSPTMAFLLKRMGFKAM</sequence>
<dbReference type="InterPro" id="IPR027291">
    <property type="entry name" value="Glyco_hydro_38_N_sf"/>
</dbReference>
<feature type="domain" description="Glycoside hydrolase family 38 N-terminal" evidence="2">
    <location>
        <begin position="140"/>
        <end position="283"/>
    </location>
</feature>
<feature type="coiled-coil region" evidence="1">
    <location>
        <begin position="40"/>
        <end position="78"/>
    </location>
</feature>
<dbReference type="InterPro" id="IPR050843">
    <property type="entry name" value="Glycosyl_Hydrlase_38"/>
</dbReference>
<evidence type="ECO:0000313" key="4">
    <source>
        <dbReference type="Proteomes" id="UP000288716"/>
    </source>
</evidence>
<evidence type="ECO:0000256" key="1">
    <source>
        <dbReference type="SAM" id="Coils"/>
    </source>
</evidence>
<dbReference type="STRING" id="299467.A0A443RWN6"/>
<dbReference type="GO" id="GO:0004559">
    <property type="term" value="F:alpha-mannosidase activity"/>
    <property type="evidence" value="ECO:0007669"/>
    <property type="project" value="InterPro"/>
</dbReference>
<dbReference type="SUPFAM" id="SSF88713">
    <property type="entry name" value="Glycoside hydrolase/deacetylase"/>
    <property type="match status" value="1"/>
</dbReference>
<dbReference type="AlphaFoldDB" id="A0A443RWN6"/>